<proteinExistence type="predicted"/>
<dbReference type="RefSeq" id="WP_067014223.1">
    <property type="nucleotide sequence ID" value="NZ_FLOB01000002.1"/>
</dbReference>
<organism evidence="1 2">
    <name type="scientific">Marinomonas spartinae</name>
    <dbReference type="NCBI Taxonomy" id="1792290"/>
    <lineage>
        <taxon>Bacteria</taxon>
        <taxon>Pseudomonadati</taxon>
        <taxon>Pseudomonadota</taxon>
        <taxon>Gammaproteobacteria</taxon>
        <taxon>Oceanospirillales</taxon>
        <taxon>Oceanospirillaceae</taxon>
        <taxon>Marinomonas</taxon>
    </lineage>
</organism>
<evidence type="ECO:0008006" key="3">
    <source>
        <dbReference type="Google" id="ProtNLM"/>
    </source>
</evidence>
<evidence type="ECO:0000313" key="1">
    <source>
        <dbReference type="EMBL" id="SBS29253.1"/>
    </source>
</evidence>
<reference evidence="1 2" key="1">
    <citation type="submission" date="2016-06" db="EMBL/GenBank/DDBJ databases">
        <authorList>
            <person name="Kjaerup R.B."/>
            <person name="Dalgaard T.S."/>
            <person name="Juul-Madsen H.R."/>
        </authorList>
    </citation>
    <scope>NUCLEOTIDE SEQUENCE [LARGE SCALE GENOMIC DNA]</scope>
    <source>
        <strain evidence="1 2">CECT 8886</strain>
    </source>
</reference>
<dbReference type="OrthoDB" id="5518417at2"/>
<gene>
    <name evidence="1" type="ORF">MSP8886_01492</name>
</gene>
<dbReference type="Proteomes" id="UP000092544">
    <property type="component" value="Unassembled WGS sequence"/>
</dbReference>
<accession>A0A1A8TC94</accession>
<name>A0A1A8TC94_9GAMM</name>
<sequence>MKMEICRLCNKEAILQRSHIVPSSVFKSVKAGESQLYVFEEHTKPVYRNVDPKEKLLCRDCEQFLSVNYEQYGTAFTKNPKNVVKYKEHIGFKKFDYKKWYLYHLSILWRASISSLKEFSSIELGDFDQILRQCILANCLHWGGSLSLDDFINITMFRVIDKSSRIEDNAIKNIMLNPVRKGDNDDVLFFFMTNGFLVQFRLNKNHIEQLRYKTERRTDLDRNMQRFVRKVDITESAFLVDNFNWLIEQVKS</sequence>
<protein>
    <recommendedName>
        <fullName evidence="3">HNH endonuclease</fullName>
    </recommendedName>
</protein>
<dbReference type="AlphaFoldDB" id="A0A1A8TC94"/>
<dbReference type="EMBL" id="FLOB01000002">
    <property type="protein sequence ID" value="SBS29253.1"/>
    <property type="molecule type" value="Genomic_DNA"/>
</dbReference>
<keyword evidence="2" id="KW-1185">Reference proteome</keyword>
<evidence type="ECO:0000313" key="2">
    <source>
        <dbReference type="Proteomes" id="UP000092544"/>
    </source>
</evidence>